<accession>A0A1I7UJU3</accession>
<dbReference type="eggNOG" id="ENOG502TH31">
    <property type="taxonomic scope" value="Eukaryota"/>
</dbReference>
<dbReference type="PANTHER" id="PTHR22989:SF6">
    <property type="entry name" value="METHYLTRANSFERASE FKBM DOMAIN-CONTAINING PROTEIN"/>
    <property type="match status" value="1"/>
</dbReference>
<dbReference type="AlphaFoldDB" id="A0A1I7UJU3"/>
<dbReference type="Proteomes" id="UP000095282">
    <property type="component" value="Unplaced"/>
</dbReference>
<dbReference type="WBParaSite" id="Csp11.Scaffold630.g16684.t1">
    <property type="protein sequence ID" value="Csp11.Scaffold630.g16684.t1"/>
    <property type="gene ID" value="Csp11.Scaffold630.g16684"/>
</dbReference>
<organism evidence="2 3">
    <name type="scientific">Caenorhabditis tropicalis</name>
    <dbReference type="NCBI Taxonomy" id="1561998"/>
    <lineage>
        <taxon>Eukaryota</taxon>
        <taxon>Metazoa</taxon>
        <taxon>Ecdysozoa</taxon>
        <taxon>Nematoda</taxon>
        <taxon>Chromadorea</taxon>
        <taxon>Rhabditida</taxon>
        <taxon>Rhabditina</taxon>
        <taxon>Rhabditomorpha</taxon>
        <taxon>Rhabditoidea</taxon>
        <taxon>Rhabditidae</taxon>
        <taxon>Peloderinae</taxon>
        <taxon>Caenorhabditis</taxon>
    </lineage>
</organism>
<keyword evidence="1" id="KW-0812">Transmembrane</keyword>
<sequence length="246" mass="28704">MYRYELLGGNEPRSRKFFFFFVLIILVLFGLSLQYSNDKEPVKMCPDRLEVVPQVLEQNTEQVGKVWDTMDGEGYQFEKEKAPIVLDERFNKLNNLPACGNLAAVEIKKEVFDKMETVKKEFLKCIVPIVNKWKGKPKEKEENTLLTLGIGHDTIAEEKFNRTLPNTKFYGADPIIEPNRQMYSAFGKFFPFAIGREPGFTKFRVLPNQNQKTRAYVFQDVTTIPFLYFVNEILKLKVRLFSQNNF</sequence>
<evidence type="ECO:0000313" key="3">
    <source>
        <dbReference type="WBParaSite" id="Csp11.Scaffold630.g16684.t1"/>
    </source>
</evidence>
<name>A0A1I7UJU3_9PELO</name>
<proteinExistence type="predicted"/>
<keyword evidence="1" id="KW-1133">Transmembrane helix</keyword>
<protein>
    <submittedName>
        <fullName evidence="3">Methyltransf_21 domain-containing protein</fullName>
    </submittedName>
</protein>
<feature type="transmembrane region" description="Helical" evidence="1">
    <location>
        <begin position="17"/>
        <end position="35"/>
    </location>
</feature>
<evidence type="ECO:0000313" key="2">
    <source>
        <dbReference type="Proteomes" id="UP000095282"/>
    </source>
</evidence>
<keyword evidence="1" id="KW-0472">Membrane</keyword>
<reference evidence="3" key="1">
    <citation type="submission" date="2016-11" db="UniProtKB">
        <authorList>
            <consortium name="WormBaseParasite"/>
        </authorList>
    </citation>
    <scope>IDENTIFICATION</scope>
</reference>
<dbReference type="PANTHER" id="PTHR22989">
    <property type="entry name" value="UNCHARACTERIZED DUF13 C.ELEGANS"/>
    <property type="match status" value="1"/>
</dbReference>
<evidence type="ECO:0000256" key="1">
    <source>
        <dbReference type="SAM" id="Phobius"/>
    </source>
</evidence>
<keyword evidence="2" id="KW-1185">Reference proteome</keyword>
<dbReference type="STRING" id="1561998.A0A1I7UJU3"/>